<keyword evidence="2" id="KW-1133">Transmembrane helix</keyword>
<dbReference type="AlphaFoldDB" id="A2E140"/>
<dbReference type="RefSeq" id="XP_001325895.1">
    <property type="nucleotide sequence ID" value="XM_001325860.1"/>
</dbReference>
<keyword evidence="2" id="KW-0472">Membrane</keyword>
<dbReference type="VEuPathDB" id="TrichDB:TVAGG3_0330820"/>
<proteinExistence type="predicted"/>
<accession>A2E140</accession>
<evidence type="ECO:0000313" key="4">
    <source>
        <dbReference type="Proteomes" id="UP000001542"/>
    </source>
</evidence>
<dbReference type="SMR" id="A2E140"/>
<dbReference type="KEGG" id="tva:4771652"/>
<feature type="region of interest" description="Disordered" evidence="1">
    <location>
        <begin position="342"/>
        <end position="376"/>
    </location>
</feature>
<feature type="transmembrane region" description="Helical" evidence="2">
    <location>
        <begin position="286"/>
        <end position="308"/>
    </location>
</feature>
<organism evidence="3 4">
    <name type="scientific">Trichomonas vaginalis (strain ATCC PRA-98 / G3)</name>
    <dbReference type="NCBI Taxonomy" id="412133"/>
    <lineage>
        <taxon>Eukaryota</taxon>
        <taxon>Metamonada</taxon>
        <taxon>Parabasalia</taxon>
        <taxon>Trichomonadida</taxon>
        <taxon>Trichomonadidae</taxon>
        <taxon>Trichomonas</taxon>
    </lineage>
</organism>
<evidence type="ECO:0000313" key="3">
    <source>
        <dbReference type="EMBL" id="EAY13672.1"/>
    </source>
</evidence>
<protein>
    <submittedName>
        <fullName evidence="3">Uncharacterized protein</fullName>
    </submittedName>
</protein>
<dbReference type="VEuPathDB" id="TrichDB:TVAG_388140"/>
<dbReference type="Proteomes" id="UP000001542">
    <property type="component" value="Unassembled WGS sequence"/>
</dbReference>
<reference evidence="3" key="1">
    <citation type="submission" date="2006-10" db="EMBL/GenBank/DDBJ databases">
        <authorList>
            <person name="Amadeo P."/>
            <person name="Zhao Q."/>
            <person name="Wortman J."/>
            <person name="Fraser-Liggett C."/>
            <person name="Carlton J."/>
        </authorList>
    </citation>
    <scope>NUCLEOTIDE SEQUENCE</scope>
    <source>
        <strain evidence="3">G3</strain>
    </source>
</reference>
<dbReference type="EMBL" id="DS113282">
    <property type="protein sequence ID" value="EAY13672.1"/>
    <property type="molecule type" value="Genomic_DNA"/>
</dbReference>
<evidence type="ECO:0000256" key="2">
    <source>
        <dbReference type="SAM" id="Phobius"/>
    </source>
</evidence>
<evidence type="ECO:0000256" key="1">
    <source>
        <dbReference type="SAM" id="MobiDB-lite"/>
    </source>
</evidence>
<reference evidence="3" key="2">
    <citation type="journal article" date="2007" name="Science">
        <title>Draft genome sequence of the sexually transmitted pathogen Trichomonas vaginalis.</title>
        <authorList>
            <person name="Carlton J.M."/>
            <person name="Hirt R.P."/>
            <person name="Silva J.C."/>
            <person name="Delcher A.L."/>
            <person name="Schatz M."/>
            <person name="Zhao Q."/>
            <person name="Wortman J.R."/>
            <person name="Bidwell S.L."/>
            <person name="Alsmark U.C.M."/>
            <person name="Besteiro S."/>
            <person name="Sicheritz-Ponten T."/>
            <person name="Noel C.J."/>
            <person name="Dacks J.B."/>
            <person name="Foster P.G."/>
            <person name="Simillion C."/>
            <person name="Van de Peer Y."/>
            <person name="Miranda-Saavedra D."/>
            <person name="Barton G.J."/>
            <person name="Westrop G.D."/>
            <person name="Mueller S."/>
            <person name="Dessi D."/>
            <person name="Fiori P.L."/>
            <person name="Ren Q."/>
            <person name="Paulsen I."/>
            <person name="Zhang H."/>
            <person name="Bastida-Corcuera F.D."/>
            <person name="Simoes-Barbosa A."/>
            <person name="Brown M.T."/>
            <person name="Hayes R.D."/>
            <person name="Mukherjee M."/>
            <person name="Okumura C.Y."/>
            <person name="Schneider R."/>
            <person name="Smith A.J."/>
            <person name="Vanacova S."/>
            <person name="Villalvazo M."/>
            <person name="Haas B.J."/>
            <person name="Pertea M."/>
            <person name="Feldblyum T.V."/>
            <person name="Utterback T.R."/>
            <person name="Shu C.L."/>
            <person name="Osoegawa K."/>
            <person name="de Jong P.J."/>
            <person name="Hrdy I."/>
            <person name="Horvathova L."/>
            <person name="Zubacova Z."/>
            <person name="Dolezal P."/>
            <person name="Malik S.B."/>
            <person name="Logsdon J.M. Jr."/>
            <person name="Henze K."/>
            <person name="Gupta A."/>
            <person name="Wang C.C."/>
            <person name="Dunne R.L."/>
            <person name="Upcroft J.A."/>
            <person name="Upcroft P."/>
            <person name="White O."/>
            <person name="Salzberg S.L."/>
            <person name="Tang P."/>
            <person name="Chiu C.-H."/>
            <person name="Lee Y.-S."/>
            <person name="Embley T.M."/>
            <person name="Coombs G.H."/>
            <person name="Mottram J.C."/>
            <person name="Tachezy J."/>
            <person name="Fraser-Liggett C.M."/>
            <person name="Johnson P.J."/>
        </authorList>
    </citation>
    <scope>NUCLEOTIDE SEQUENCE [LARGE SCALE GENOMIC DNA]</scope>
    <source>
        <strain evidence="3">G3</strain>
    </source>
</reference>
<sequence>MFVILFQCLTLSSDQIPDIYATIPDECSSVMYSATSEFELQANTKTCFYTKPGFFFGKGFILEIFWQENNNNGGFMHLGPTRNGAIVNVKTDFVYVLITTCKTQKIKYYPSTSLSYSYSVRSGIEYVFHTYFSTKEVSNYTVSMQYSSASNKTTYIYNSLLVLGDNVSLSNQPNKEINTNFPESTISDASNPQPTLNSDGSLGLVSFKDFQTINSIENEVRYENQVSATLNAISGIPSLSGEIPFAPSISMFSEIDSSYVEQSLESPEVTDYKRDEITPTPLSKEFPITLVLGVVLAVLAIVIVIILVRKHFSPKVDGADQNSEDISGNRYYSTEVSDSLYSQSGSYGSSINEKSSEKANSLDDASGTQGDNPAPL</sequence>
<name>A2E140_TRIV3</name>
<keyword evidence="4" id="KW-1185">Reference proteome</keyword>
<keyword evidence="2" id="KW-0812">Transmembrane</keyword>
<dbReference type="InParanoid" id="A2E140"/>
<gene>
    <name evidence="3" type="ORF">TVAG_388140</name>
</gene>
<feature type="compositionally biased region" description="Polar residues" evidence="1">
    <location>
        <begin position="366"/>
        <end position="376"/>
    </location>
</feature>